<proteinExistence type="predicted"/>
<reference evidence="2 3" key="1">
    <citation type="journal article" date="2018" name="Front. Microbiol.">
        <title>Genomic and genetic insights into a cosmopolitan fungus, Paecilomyces variotii (Eurotiales).</title>
        <authorList>
            <person name="Urquhart A.S."/>
            <person name="Mondo S.J."/>
            <person name="Makela M.R."/>
            <person name="Hane J.K."/>
            <person name="Wiebenga A."/>
            <person name="He G."/>
            <person name="Mihaltcheva S."/>
            <person name="Pangilinan J."/>
            <person name="Lipzen A."/>
            <person name="Barry K."/>
            <person name="de Vries R.P."/>
            <person name="Grigoriev I.V."/>
            <person name="Idnurm A."/>
        </authorList>
    </citation>
    <scope>NUCLEOTIDE SEQUENCE [LARGE SCALE GENOMIC DNA]</scope>
    <source>
        <strain evidence="2 3">CBS 101075</strain>
    </source>
</reference>
<dbReference type="InterPro" id="IPR053175">
    <property type="entry name" value="DHMBA_Reg_Transcription_Factor"/>
</dbReference>
<feature type="region of interest" description="Disordered" evidence="1">
    <location>
        <begin position="528"/>
        <end position="549"/>
    </location>
</feature>
<protein>
    <submittedName>
        <fullName evidence="2">Putative C6 finger domain protein</fullName>
    </submittedName>
</protein>
<evidence type="ECO:0000256" key="1">
    <source>
        <dbReference type="SAM" id="MobiDB-lite"/>
    </source>
</evidence>
<dbReference type="Proteomes" id="UP000283841">
    <property type="component" value="Unassembled WGS sequence"/>
</dbReference>
<dbReference type="GeneID" id="39602024"/>
<dbReference type="Pfam" id="PF11951">
    <property type="entry name" value="Fungal_trans_2"/>
    <property type="match status" value="1"/>
</dbReference>
<dbReference type="InterPro" id="IPR021858">
    <property type="entry name" value="Fun_TF"/>
</dbReference>
<dbReference type="PANTHER" id="PTHR38791">
    <property type="entry name" value="ZN(II)2CYS6 TRANSCRIPTION FACTOR (EUROFUNG)-RELATED-RELATED"/>
    <property type="match status" value="1"/>
</dbReference>
<organism evidence="2 3">
    <name type="scientific">Byssochlamys spectabilis</name>
    <name type="common">Paecilomyces variotii</name>
    <dbReference type="NCBI Taxonomy" id="264951"/>
    <lineage>
        <taxon>Eukaryota</taxon>
        <taxon>Fungi</taxon>
        <taxon>Dikarya</taxon>
        <taxon>Ascomycota</taxon>
        <taxon>Pezizomycotina</taxon>
        <taxon>Eurotiomycetes</taxon>
        <taxon>Eurotiomycetidae</taxon>
        <taxon>Eurotiales</taxon>
        <taxon>Thermoascaceae</taxon>
        <taxon>Paecilomyces</taxon>
    </lineage>
</organism>
<evidence type="ECO:0000313" key="2">
    <source>
        <dbReference type="EMBL" id="RWQ96984.1"/>
    </source>
</evidence>
<keyword evidence="3" id="KW-1185">Reference proteome</keyword>
<dbReference type="EMBL" id="RCNU01000003">
    <property type="protein sequence ID" value="RWQ96984.1"/>
    <property type="molecule type" value="Genomic_DNA"/>
</dbReference>
<dbReference type="VEuPathDB" id="FungiDB:C8Q69DRAFT_505859"/>
<comment type="caution">
    <text evidence="2">The sequence shown here is derived from an EMBL/GenBank/DDBJ whole genome shotgun (WGS) entry which is preliminary data.</text>
</comment>
<dbReference type="RefSeq" id="XP_028486629.1">
    <property type="nucleotide sequence ID" value="XM_028632747.1"/>
</dbReference>
<dbReference type="AlphaFoldDB" id="A0A443HYZ5"/>
<dbReference type="STRING" id="264951.A0A443HYZ5"/>
<accession>A0A443HYZ5</accession>
<name>A0A443HYZ5_BYSSP</name>
<sequence length="564" mass="62501">MLTDLGFQCDQTRPACLQCTRANRACPGYRDEPSLLFRDETQDVVRKAKETKLSKAASHLSKKKRTSCSFENDANSDKRVILRPATAVESQRYNYDCDPLRLRWISAPITEQATNFFFANFAWLAASLMQKGVLFAPNLDDSLGGKALMAGVASIGSATLSNIHNAPEFHVSARENYIAALRLIKGALADTGQAKTDLTFTASILLGIFELVTCTNPATADNWTGHVRGAMALFQLRGASRLEDESGMRMFHQLRNQILISCLQRKTRVPALVLELSRKAAFLKAPGTTYFDRLAETVAKLCNLRADIASKSITNNSEIFSAACSIECELLAWVNSLPPNWAYSTNQAAEGNDKLRTGWNGLYPYNGRYHVYEDLWICSAWNQCRAARIFVNEIILTRLWLMHSESATVSVSSEFRVQCGNIRSTLRQLAADVCYSVPYCCASVNGVDFVDIGDVSVSKSTVGGFTVLWALFLAGSVEGCDSVLGEWCIECLRWIGHTLGIGLALAMIDILRMNTGILQWMDSMDRETHSTGTETANGNDIHDLSTKTNDPWWDREMAHQDTQS</sequence>
<evidence type="ECO:0000313" key="3">
    <source>
        <dbReference type="Proteomes" id="UP000283841"/>
    </source>
</evidence>
<dbReference type="PANTHER" id="PTHR38791:SF5">
    <property type="entry name" value="TRANSCRIPTION FACTOR DBAG-RELATED"/>
    <property type="match status" value="1"/>
</dbReference>
<gene>
    <name evidence="2" type="ORF">C8Q69DRAFT_505859</name>
</gene>